<name>A0A5J9TJC8_9POAL</name>
<keyword evidence="2" id="KW-1185">Reference proteome</keyword>
<proteinExistence type="predicted"/>
<evidence type="ECO:0000313" key="1">
    <source>
        <dbReference type="EMBL" id="TVU10998.1"/>
    </source>
</evidence>
<dbReference type="AlphaFoldDB" id="A0A5J9TJC8"/>
<gene>
    <name evidence="1" type="ORF">EJB05_44556</name>
</gene>
<dbReference type="Gramene" id="TVU10998">
    <property type="protein sequence ID" value="TVU10998"/>
    <property type="gene ID" value="EJB05_44556"/>
</dbReference>
<protein>
    <submittedName>
        <fullName evidence="1">Uncharacterized protein</fullName>
    </submittedName>
</protein>
<reference evidence="1 2" key="1">
    <citation type="journal article" date="2019" name="Sci. Rep.">
        <title>A high-quality genome of Eragrostis curvula grass provides insights into Poaceae evolution and supports new strategies to enhance forage quality.</title>
        <authorList>
            <person name="Carballo J."/>
            <person name="Santos B.A.C.M."/>
            <person name="Zappacosta D."/>
            <person name="Garbus I."/>
            <person name="Selva J.P."/>
            <person name="Gallo C.A."/>
            <person name="Diaz A."/>
            <person name="Albertini E."/>
            <person name="Caccamo M."/>
            <person name="Echenique V."/>
        </authorList>
    </citation>
    <scope>NUCLEOTIDE SEQUENCE [LARGE SCALE GENOMIC DNA]</scope>
    <source>
        <strain evidence="2">cv. Victoria</strain>
        <tissue evidence="1">Leaf</tissue>
    </source>
</reference>
<accession>A0A5J9TJC8</accession>
<comment type="caution">
    <text evidence="1">The sequence shown here is derived from an EMBL/GenBank/DDBJ whole genome shotgun (WGS) entry which is preliminary data.</text>
</comment>
<organism evidence="1 2">
    <name type="scientific">Eragrostis curvula</name>
    <name type="common">weeping love grass</name>
    <dbReference type="NCBI Taxonomy" id="38414"/>
    <lineage>
        <taxon>Eukaryota</taxon>
        <taxon>Viridiplantae</taxon>
        <taxon>Streptophyta</taxon>
        <taxon>Embryophyta</taxon>
        <taxon>Tracheophyta</taxon>
        <taxon>Spermatophyta</taxon>
        <taxon>Magnoliopsida</taxon>
        <taxon>Liliopsida</taxon>
        <taxon>Poales</taxon>
        <taxon>Poaceae</taxon>
        <taxon>PACMAD clade</taxon>
        <taxon>Chloridoideae</taxon>
        <taxon>Eragrostideae</taxon>
        <taxon>Eragrostidinae</taxon>
        <taxon>Eragrostis</taxon>
    </lineage>
</organism>
<dbReference type="Proteomes" id="UP000324897">
    <property type="component" value="Chromosome 3"/>
</dbReference>
<sequence>MPEDSHRAIQLHFEALVCGDELVLAAAGHELSVDGAAVEAAELVFLGLFHPWNGVSHWPLKQIALVRRRRVSGVTVSRPTTERILSPVGAATQWLILRLACLGCSDEIVQNLICDHINYREG</sequence>
<dbReference type="EMBL" id="RWGY01000039">
    <property type="protein sequence ID" value="TVU10998.1"/>
    <property type="molecule type" value="Genomic_DNA"/>
</dbReference>
<evidence type="ECO:0000313" key="2">
    <source>
        <dbReference type="Proteomes" id="UP000324897"/>
    </source>
</evidence>